<sequence>MLICSKKSEDLSIELGRTNISGPESQDDPLIRRVIRIERHKYYDQPSYNNDIAVLTLDAPLSFGRSTRPVCLPPYGSDVQEATVGEVVGWGRIAFKGKKSDTLQNVTLPIVNRTECQRPLRHKISTNMLCAGGLEERDACVGDSGGPFVVKYQSTALLVGVVSFGKKCGLPNVYGVYTRVGLYTRFVYEQTKNALCKPGIMSMRDYRAVGDTVGWASYKVTHYNLL</sequence>
<dbReference type="GO" id="GO:0005615">
    <property type="term" value="C:extracellular space"/>
    <property type="evidence" value="ECO:0007669"/>
    <property type="project" value="TreeGrafter"/>
</dbReference>
<keyword evidence="7" id="KW-0378">Hydrolase</keyword>
<accession>A0A1V9XB34</accession>
<dbReference type="EMBL" id="MNPL01016968">
    <property type="protein sequence ID" value="OQR70611.1"/>
    <property type="molecule type" value="Genomic_DNA"/>
</dbReference>
<comment type="catalytic activity">
    <reaction evidence="13">
        <text>Degradation of blood coagulation factors Va and VIIIa.</text>
        <dbReference type="EC" id="3.4.21.69"/>
    </reaction>
</comment>
<dbReference type="CDD" id="cd00190">
    <property type="entry name" value="Tryp_SPc"/>
    <property type="match status" value="1"/>
</dbReference>
<keyword evidence="9" id="KW-0720">Serine protease</keyword>
<evidence type="ECO:0000313" key="21">
    <source>
        <dbReference type="EMBL" id="OQR70611.1"/>
    </source>
</evidence>
<dbReference type="Pfam" id="PF00089">
    <property type="entry name" value="Trypsin"/>
    <property type="match status" value="1"/>
</dbReference>
<evidence type="ECO:0000256" key="17">
    <source>
        <dbReference type="ARBA" id="ARBA00041306"/>
    </source>
</evidence>
<reference evidence="21 22" key="1">
    <citation type="journal article" date="2017" name="Gigascience">
        <title>Draft genome of the honey bee ectoparasitic mite, Tropilaelaps mercedesae, is shaped by the parasitic life history.</title>
        <authorList>
            <person name="Dong X."/>
            <person name="Armstrong S.D."/>
            <person name="Xia D."/>
            <person name="Makepeace B.L."/>
            <person name="Darby A.C."/>
            <person name="Kadowaki T."/>
        </authorList>
    </citation>
    <scope>NUCLEOTIDE SEQUENCE [LARGE SCALE GENOMIC DNA]</scope>
    <source>
        <strain evidence="21">Wuxi-XJTLU</strain>
    </source>
</reference>
<name>A0A1V9XB34_9ACAR</name>
<evidence type="ECO:0000256" key="14">
    <source>
        <dbReference type="ARBA" id="ARBA00037553"/>
    </source>
</evidence>
<evidence type="ECO:0000256" key="16">
    <source>
        <dbReference type="ARBA" id="ARBA00040219"/>
    </source>
</evidence>
<evidence type="ECO:0000256" key="7">
    <source>
        <dbReference type="ARBA" id="ARBA00022801"/>
    </source>
</evidence>
<dbReference type="STRING" id="418985.A0A1V9XB34"/>
<protein>
    <recommendedName>
        <fullName evidence="16">Vitamin K-dependent protein C</fullName>
        <ecNumber evidence="15">3.4.21.69</ecNumber>
    </recommendedName>
    <alternativeName>
        <fullName evidence="19">Anticoagulant protein C</fullName>
    </alternativeName>
    <alternativeName>
        <fullName evidence="17">Autoprothrombin IIA</fullName>
    </alternativeName>
    <alternativeName>
        <fullName evidence="18">Blood coagulation factor XIV</fullName>
    </alternativeName>
</protein>
<dbReference type="PROSITE" id="PS50240">
    <property type="entry name" value="TRYPSIN_DOM"/>
    <property type="match status" value="1"/>
</dbReference>
<evidence type="ECO:0000256" key="10">
    <source>
        <dbReference type="ARBA" id="ARBA00023034"/>
    </source>
</evidence>
<evidence type="ECO:0000256" key="12">
    <source>
        <dbReference type="ARBA" id="ARBA00023180"/>
    </source>
</evidence>
<dbReference type="Proteomes" id="UP000192247">
    <property type="component" value="Unassembled WGS sequence"/>
</dbReference>
<dbReference type="Gene3D" id="2.40.10.10">
    <property type="entry name" value="Trypsin-like serine proteases"/>
    <property type="match status" value="1"/>
</dbReference>
<evidence type="ECO:0000256" key="15">
    <source>
        <dbReference type="ARBA" id="ARBA00038995"/>
    </source>
</evidence>
<dbReference type="PROSITE" id="PS00135">
    <property type="entry name" value="TRYPSIN_SER"/>
    <property type="match status" value="1"/>
</dbReference>
<keyword evidence="10" id="KW-0333">Golgi apparatus</keyword>
<evidence type="ECO:0000256" key="18">
    <source>
        <dbReference type="ARBA" id="ARBA00042403"/>
    </source>
</evidence>
<comment type="function">
    <text evidence="14">Protein C is a vitamin K-dependent serine protease that regulates blood coagulation by inactivating factors Va and VIIIa in the presence of calcium ions and phospholipids. Exerts a protective effect on the endothelial cell barrier function.</text>
</comment>
<proteinExistence type="predicted"/>
<organism evidence="21 22">
    <name type="scientific">Tropilaelaps mercedesae</name>
    <dbReference type="NCBI Taxonomy" id="418985"/>
    <lineage>
        <taxon>Eukaryota</taxon>
        <taxon>Metazoa</taxon>
        <taxon>Ecdysozoa</taxon>
        <taxon>Arthropoda</taxon>
        <taxon>Chelicerata</taxon>
        <taxon>Arachnida</taxon>
        <taxon>Acari</taxon>
        <taxon>Parasitiformes</taxon>
        <taxon>Mesostigmata</taxon>
        <taxon>Gamasina</taxon>
        <taxon>Dermanyssoidea</taxon>
        <taxon>Laelapidae</taxon>
        <taxon>Tropilaelaps</taxon>
    </lineage>
</organism>
<evidence type="ECO:0000256" key="13">
    <source>
        <dbReference type="ARBA" id="ARBA00036045"/>
    </source>
</evidence>
<keyword evidence="6" id="KW-0356">Hemostasis</keyword>
<dbReference type="OrthoDB" id="10012881at2759"/>
<dbReference type="FunFam" id="2.40.10.10:FF:000011">
    <property type="entry name" value="Coagulation factor X"/>
    <property type="match status" value="1"/>
</dbReference>
<gene>
    <name evidence="21" type="ORF">BIW11_11523</name>
</gene>
<dbReference type="GO" id="GO:0004252">
    <property type="term" value="F:serine-type endopeptidase activity"/>
    <property type="evidence" value="ECO:0007669"/>
    <property type="project" value="UniProtKB-EC"/>
</dbReference>
<evidence type="ECO:0000256" key="8">
    <source>
        <dbReference type="ARBA" id="ARBA00022824"/>
    </source>
</evidence>
<dbReference type="GO" id="GO:0005794">
    <property type="term" value="C:Golgi apparatus"/>
    <property type="evidence" value="ECO:0007669"/>
    <property type="project" value="UniProtKB-SubCell"/>
</dbReference>
<keyword evidence="11" id="KW-1015">Disulfide bond</keyword>
<feature type="domain" description="Peptidase S1" evidence="20">
    <location>
        <begin position="1"/>
        <end position="192"/>
    </location>
</feature>
<keyword evidence="5" id="KW-0645">Protease</keyword>
<dbReference type="InParanoid" id="A0A1V9XB34"/>
<dbReference type="PRINTS" id="PR00722">
    <property type="entry name" value="CHYMOTRYPSIN"/>
</dbReference>
<evidence type="ECO:0000259" key="20">
    <source>
        <dbReference type="PROSITE" id="PS50240"/>
    </source>
</evidence>
<comment type="subcellular location">
    <subcellularLocation>
        <location evidence="1">Endoplasmic reticulum</location>
    </subcellularLocation>
    <subcellularLocation>
        <location evidence="2">Golgi apparatus</location>
    </subcellularLocation>
    <subcellularLocation>
        <location evidence="3">Secreted</location>
    </subcellularLocation>
</comment>
<evidence type="ECO:0000256" key="19">
    <source>
        <dbReference type="ARBA" id="ARBA00042906"/>
    </source>
</evidence>
<dbReference type="AlphaFoldDB" id="A0A1V9XB34"/>
<dbReference type="PANTHER" id="PTHR24264:SF65">
    <property type="entry name" value="SRCR DOMAIN-CONTAINING PROTEIN"/>
    <property type="match status" value="1"/>
</dbReference>
<dbReference type="GO" id="GO:0005783">
    <property type="term" value="C:endoplasmic reticulum"/>
    <property type="evidence" value="ECO:0007669"/>
    <property type="project" value="UniProtKB-SubCell"/>
</dbReference>
<evidence type="ECO:0000256" key="6">
    <source>
        <dbReference type="ARBA" id="ARBA00022696"/>
    </source>
</evidence>
<keyword evidence="22" id="KW-1185">Reference proteome</keyword>
<evidence type="ECO:0000256" key="2">
    <source>
        <dbReference type="ARBA" id="ARBA00004555"/>
    </source>
</evidence>
<dbReference type="InterPro" id="IPR033116">
    <property type="entry name" value="TRYPSIN_SER"/>
</dbReference>
<dbReference type="PANTHER" id="PTHR24264">
    <property type="entry name" value="TRYPSIN-RELATED"/>
    <property type="match status" value="1"/>
</dbReference>
<dbReference type="EC" id="3.4.21.69" evidence="15"/>
<keyword evidence="8" id="KW-0256">Endoplasmic reticulum</keyword>
<dbReference type="InterPro" id="IPR050127">
    <property type="entry name" value="Serine_Proteases_S1"/>
</dbReference>
<dbReference type="GO" id="GO:0006508">
    <property type="term" value="P:proteolysis"/>
    <property type="evidence" value="ECO:0007669"/>
    <property type="project" value="UniProtKB-KW"/>
</dbReference>
<dbReference type="GO" id="GO:0007599">
    <property type="term" value="P:hemostasis"/>
    <property type="evidence" value="ECO:0007669"/>
    <property type="project" value="UniProtKB-KW"/>
</dbReference>
<evidence type="ECO:0000256" key="5">
    <source>
        <dbReference type="ARBA" id="ARBA00022670"/>
    </source>
</evidence>
<dbReference type="SUPFAM" id="SSF50494">
    <property type="entry name" value="Trypsin-like serine proteases"/>
    <property type="match status" value="1"/>
</dbReference>
<comment type="caution">
    <text evidence="21">The sequence shown here is derived from an EMBL/GenBank/DDBJ whole genome shotgun (WGS) entry which is preliminary data.</text>
</comment>
<dbReference type="InterPro" id="IPR009003">
    <property type="entry name" value="Peptidase_S1_PA"/>
</dbReference>
<evidence type="ECO:0000256" key="1">
    <source>
        <dbReference type="ARBA" id="ARBA00004240"/>
    </source>
</evidence>
<evidence type="ECO:0000313" key="22">
    <source>
        <dbReference type="Proteomes" id="UP000192247"/>
    </source>
</evidence>
<evidence type="ECO:0000256" key="4">
    <source>
        <dbReference type="ARBA" id="ARBA00022525"/>
    </source>
</evidence>
<keyword evidence="12" id="KW-0325">Glycoprotein</keyword>
<evidence type="ECO:0000256" key="9">
    <source>
        <dbReference type="ARBA" id="ARBA00022825"/>
    </source>
</evidence>
<dbReference type="InterPro" id="IPR001314">
    <property type="entry name" value="Peptidase_S1A"/>
</dbReference>
<keyword evidence="4" id="KW-0964">Secreted</keyword>
<evidence type="ECO:0000256" key="11">
    <source>
        <dbReference type="ARBA" id="ARBA00023157"/>
    </source>
</evidence>
<evidence type="ECO:0000256" key="3">
    <source>
        <dbReference type="ARBA" id="ARBA00004613"/>
    </source>
</evidence>
<dbReference type="SMART" id="SM00020">
    <property type="entry name" value="Tryp_SPc"/>
    <property type="match status" value="1"/>
</dbReference>
<dbReference type="InterPro" id="IPR001254">
    <property type="entry name" value="Trypsin_dom"/>
</dbReference>
<dbReference type="InterPro" id="IPR043504">
    <property type="entry name" value="Peptidase_S1_PA_chymotrypsin"/>
</dbReference>